<keyword evidence="1" id="KW-1133">Transmembrane helix</keyword>
<feature type="transmembrane region" description="Helical" evidence="1">
    <location>
        <begin position="227"/>
        <end position="246"/>
    </location>
</feature>
<sequence>MRNGAKTLRRVSMDWLMVACGRVAVGVAHIPRRKRRGLACRGYLFGLPDFSVGGFLTDPPTTNSPNQRLYFLKKFHCSNIMNCTIMLVEIQAAELNQVIKKYAKFGLATKSLSFGRFFCIADMSYEKFKTKNNSLSINHILFIMNLDTKDMQGFFSRLIFELEINTTSYNQLHPEINLTCNHLHAISIKTALVYLFKLRQRVLQKLSVLTPVHCSKIQQFGDSFTGYYGYPFTVLFLFPLVVKYIYRIRFNGIFDILSEILLHLICFMSCLSILSEKRVFNMKPTGFDVANHQKSPKHQVWIAPSKHVLQGWVAVQIVYNSDNFLLIFLVHKTMVNFIIPKQNYLGYFWHYIWLSGCFFCGLKITFWITYFRCNAINLPFWGCHNVLIL</sequence>
<feature type="transmembrane region" description="Helical" evidence="1">
    <location>
        <begin position="309"/>
        <end position="330"/>
    </location>
</feature>
<keyword evidence="3" id="KW-1185">Reference proteome</keyword>
<evidence type="ECO:0000313" key="2">
    <source>
        <dbReference type="EMBL" id="KNZ61950.1"/>
    </source>
</evidence>
<reference evidence="2 3" key="1">
    <citation type="submission" date="2015-08" db="EMBL/GenBank/DDBJ databases">
        <title>Next Generation Sequencing and Analysis of the Genome of Puccinia sorghi L Schw, the Causal Agent of Maize Common Rust.</title>
        <authorList>
            <person name="Rochi L."/>
            <person name="Burguener G."/>
            <person name="Darino M."/>
            <person name="Turjanski A."/>
            <person name="Kreff E."/>
            <person name="Dieguez M.J."/>
            <person name="Sacco F."/>
        </authorList>
    </citation>
    <scope>NUCLEOTIDE SEQUENCE [LARGE SCALE GENOMIC DNA]</scope>
    <source>
        <strain evidence="2 3">RO10H11247</strain>
    </source>
</reference>
<organism evidence="2 3">
    <name type="scientific">Puccinia sorghi</name>
    <dbReference type="NCBI Taxonomy" id="27349"/>
    <lineage>
        <taxon>Eukaryota</taxon>
        <taxon>Fungi</taxon>
        <taxon>Dikarya</taxon>
        <taxon>Basidiomycota</taxon>
        <taxon>Pucciniomycotina</taxon>
        <taxon>Pucciniomycetes</taxon>
        <taxon>Pucciniales</taxon>
        <taxon>Pucciniaceae</taxon>
        <taxon>Puccinia</taxon>
    </lineage>
</organism>
<keyword evidence="1" id="KW-0472">Membrane</keyword>
<evidence type="ECO:0000313" key="3">
    <source>
        <dbReference type="Proteomes" id="UP000037035"/>
    </source>
</evidence>
<dbReference type="VEuPathDB" id="FungiDB:VP01_132g3"/>
<gene>
    <name evidence="2" type="ORF">VP01_132g3</name>
</gene>
<accession>A0A0L6VP68</accession>
<dbReference type="EMBL" id="LAVV01003666">
    <property type="protein sequence ID" value="KNZ61950.1"/>
    <property type="molecule type" value="Genomic_DNA"/>
</dbReference>
<feature type="transmembrane region" description="Helical" evidence="1">
    <location>
        <begin position="351"/>
        <end position="370"/>
    </location>
</feature>
<dbReference type="AlphaFoldDB" id="A0A0L6VP68"/>
<keyword evidence="1" id="KW-0812">Transmembrane</keyword>
<feature type="transmembrane region" description="Helical" evidence="1">
    <location>
        <begin position="253"/>
        <end position="274"/>
    </location>
</feature>
<comment type="caution">
    <text evidence="2">The sequence shown here is derived from an EMBL/GenBank/DDBJ whole genome shotgun (WGS) entry which is preliminary data.</text>
</comment>
<protein>
    <submittedName>
        <fullName evidence="2">Putative signal peptide protein</fullName>
    </submittedName>
</protein>
<evidence type="ECO:0000256" key="1">
    <source>
        <dbReference type="SAM" id="Phobius"/>
    </source>
</evidence>
<name>A0A0L6VP68_9BASI</name>
<dbReference type="Proteomes" id="UP000037035">
    <property type="component" value="Unassembled WGS sequence"/>
</dbReference>
<proteinExistence type="predicted"/>